<protein>
    <submittedName>
        <fullName evidence="1">Uncharacterized protein</fullName>
    </submittedName>
</protein>
<evidence type="ECO:0000313" key="2">
    <source>
        <dbReference type="Proteomes" id="UP000232875"/>
    </source>
</evidence>
<reference evidence="1 2" key="1">
    <citation type="submission" date="2017-10" db="EMBL/GenBank/DDBJ databases">
        <title>A novel species of cold-tolerant Malassezia isolated from bats.</title>
        <authorList>
            <person name="Lorch J.M."/>
            <person name="Palmer J.M."/>
            <person name="Vanderwolf K.J."/>
            <person name="Schmidt K.Z."/>
            <person name="Verant M.L."/>
            <person name="Weller T.J."/>
            <person name="Blehert D.S."/>
        </authorList>
    </citation>
    <scope>NUCLEOTIDE SEQUENCE [LARGE SCALE GENOMIC DNA]</scope>
    <source>
        <strain evidence="1 2">NWHC:44797-103</strain>
    </source>
</reference>
<keyword evidence="2" id="KW-1185">Reference proteome</keyword>
<dbReference type="OrthoDB" id="2524554at2759"/>
<dbReference type="EMBL" id="KZ454987">
    <property type="protein sequence ID" value="PKI85434.1"/>
    <property type="molecule type" value="Genomic_DNA"/>
</dbReference>
<proteinExistence type="predicted"/>
<dbReference type="Proteomes" id="UP000232875">
    <property type="component" value="Unassembled WGS sequence"/>
</dbReference>
<evidence type="ECO:0000313" key="1">
    <source>
        <dbReference type="EMBL" id="PKI85434.1"/>
    </source>
</evidence>
<organism evidence="1 2">
    <name type="scientific">Malassezia vespertilionis</name>
    <dbReference type="NCBI Taxonomy" id="2020962"/>
    <lineage>
        <taxon>Eukaryota</taxon>
        <taxon>Fungi</taxon>
        <taxon>Dikarya</taxon>
        <taxon>Basidiomycota</taxon>
        <taxon>Ustilaginomycotina</taxon>
        <taxon>Malasseziomycetes</taxon>
        <taxon>Malasseziales</taxon>
        <taxon>Malasseziaceae</taxon>
        <taxon>Malassezia</taxon>
    </lineage>
</organism>
<name>A0A2N1JFU7_9BASI</name>
<gene>
    <name evidence="1" type="ORF">MVES_000441</name>
</gene>
<dbReference type="AlphaFoldDB" id="A0A2N1JFU7"/>
<accession>A0A2N1JFU7</accession>
<sequence length="473" mass="52254">MRPLFGLRLGLWPGLRPGLRLCALPGVQPGAVRILRSVQHVGLRHYSVRPRISKGSYAMRLLSGPVVEFFSILSRIARILISATMVVCIITVGSWEGAHQYVEYFPMRDDGKALPIDDHRTDPYGWDIDDVVAHLNTPYGTDPRMGIFGRHIMRSAWIAEKWGSGVAPSHIFGRASRGLRNTQMLDLSTYQGLSLTERFLTTALDVAESRGISVPDFQSSHDKTLDATGVALELWLADVRTQMSTPKSLSLAGLSYEKLYEAYRDAPHGNVFQIAMAFKLSTVESRLGRFAQSREWLDRGLNSCIGHTGQGLVDAALSTQSFHAKTALDARCSVEALLQLSRVCIQESKGEHGFQESGLRSALAAQFAALRIAQEETHCGGDAAGAHLERIWAQEKLSVLGVYIAETLHVLHSLPPKQRSWFARLWPRHDALLSALPEPRTAAVPDGPNMQCREWLAPSGVAHWHQGECRASL</sequence>